<keyword evidence="1" id="KW-0547">Nucleotide-binding</keyword>
<evidence type="ECO:0000256" key="1">
    <source>
        <dbReference type="ARBA" id="ARBA00022741"/>
    </source>
</evidence>
<dbReference type="Gene3D" id="1.10.510.10">
    <property type="entry name" value="Transferase(Phosphotransferase) domain 1"/>
    <property type="match status" value="1"/>
</dbReference>
<dbReference type="InterPro" id="IPR000719">
    <property type="entry name" value="Prot_kinase_dom"/>
</dbReference>
<keyword evidence="2" id="KW-0067">ATP-binding</keyword>
<gene>
    <name evidence="5" type="ORF">SCF082_LOCUS11163</name>
</gene>
<dbReference type="InterPro" id="IPR008271">
    <property type="entry name" value="Ser/Thr_kinase_AS"/>
</dbReference>
<evidence type="ECO:0000256" key="3">
    <source>
        <dbReference type="SAM" id="MobiDB-lite"/>
    </source>
</evidence>
<evidence type="ECO:0000259" key="4">
    <source>
        <dbReference type="PROSITE" id="PS50011"/>
    </source>
</evidence>
<feature type="compositionally biased region" description="Acidic residues" evidence="3">
    <location>
        <begin position="264"/>
        <end position="277"/>
    </location>
</feature>
<evidence type="ECO:0000313" key="6">
    <source>
        <dbReference type="Proteomes" id="UP001642464"/>
    </source>
</evidence>
<evidence type="ECO:0000313" key="5">
    <source>
        <dbReference type="EMBL" id="CAK9011601.1"/>
    </source>
</evidence>
<dbReference type="InterPro" id="IPR011009">
    <property type="entry name" value="Kinase-like_dom_sf"/>
</dbReference>
<comment type="caution">
    <text evidence="5">The sequence shown here is derived from an EMBL/GenBank/DDBJ whole genome shotgun (WGS) entry which is preliminary data.</text>
</comment>
<dbReference type="PANTHER" id="PTHR48012:SF2">
    <property type="entry name" value="STERILE20-LIKE KINASE, ISOFORM B"/>
    <property type="match status" value="1"/>
</dbReference>
<feature type="compositionally biased region" description="Basic and acidic residues" evidence="3">
    <location>
        <begin position="278"/>
        <end position="324"/>
    </location>
</feature>
<name>A0ABP0JBB6_9DINO</name>
<dbReference type="PROSITE" id="PS50011">
    <property type="entry name" value="PROTEIN_KINASE_DOM"/>
    <property type="match status" value="1"/>
</dbReference>
<dbReference type="Pfam" id="PF00069">
    <property type="entry name" value="Pkinase"/>
    <property type="match status" value="1"/>
</dbReference>
<dbReference type="SMART" id="SM00220">
    <property type="entry name" value="S_TKc"/>
    <property type="match status" value="1"/>
</dbReference>
<dbReference type="InterPro" id="IPR050629">
    <property type="entry name" value="STE20/SPS1-PAK"/>
</dbReference>
<keyword evidence="6" id="KW-1185">Reference proteome</keyword>
<organism evidence="5 6">
    <name type="scientific">Durusdinium trenchii</name>
    <dbReference type="NCBI Taxonomy" id="1381693"/>
    <lineage>
        <taxon>Eukaryota</taxon>
        <taxon>Sar</taxon>
        <taxon>Alveolata</taxon>
        <taxon>Dinophyceae</taxon>
        <taxon>Suessiales</taxon>
        <taxon>Symbiodiniaceae</taxon>
        <taxon>Durusdinium</taxon>
    </lineage>
</organism>
<dbReference type="PROSITE" id="PS00108">
    <property type="entry name" value="PROTEIN_KINASE_ST"/>
    <property type="match status" value="1"/>
</dbReference>
<dbReference type="EMBL" id="CAXAMM010006592">
    <property type="protein sequence ID" value="CAK9011601.1"/>
    <property type="molecule type" value="Genomic_DNA"/>
</dbReference>
<dbReference type="SUPFAM" id="SSF56112">
    <property type="entry name" value="Protein kinase-like (PK-like)"/>
    <property type="match status" value="1"/>
</dbReference>
<reference evidence="5 6" key="1">
    <citation type="submission" date="2024-02" db="EMBL/GenBank/DDBJ databases">
        <authorList>
            <person name="Chen Y."/>
            <person name="Shah S."/>
            <person name="Dougan E. K."/>
            <person name="Thang M."/>
            <person name="Chan C."/>
        </authorList>
    </citation>
    <scope>NUCLEOTIDE SEQUENCE [LARGE SCALE GENOMIC DNA]</scope>
</reference>
<proteinExistence type="predicted"/>
<dbReference type="Proteomes" id="UP001642464">
    <property type="component" value="Unassembled WGS sequence"/>
</dbReference>
<protein>
    <submittedName>
        <fullName evidence="5">Serine/threonine-protein kinase 3 (Mammalian STE20-like protein kinase 2) (MST-2) (STE20-like kinase MST2) [Cleaved into: Serine/threonine-protein kinase 3 36kDa subunit (MST2/N)</fullName>
    </submittedName>
</protein>
<feature type="domain" description="Protein kinase" evidence="4">
    <location>
        <begin position="1"/>
        <end position="228"/>
    </location>
</feature>
<dbReference type="PANTHER" id="PTHR48012">
    <property type="entry name" value="STERILE20-LIKE KINASE, ISOFORM B-RELATED"/>
    <property type="match status" value="1"/>
</dbReference>
<evidence type="ECO:0000256" key="2">
    <source>
        <dbReference type="ARBA" id="ARBA00022840"/>
    </source>
</evidence>
<feature type="region of interest" description="Disordered" evidence="3">
    <location>
        <begin position="260"/>
        <end position="353"/>
    </location>
</feature>
<sequence length="482" mass="54601">MAVKIVPIDNDLEEIQQEIDIMRQSDSDYIIKCYHSYVSRDMKHIWMAMEIAEGGSVNDLMFVMDEVMTPQQIREVAASAMLGLVYLHRKLIIHRDIKAGNILLNEKGQVKLADFGVSAVLQSKNERCRTAIGAPFWMAPEVIQEEPYDGRADVWSLGITMIEMAEARPPNAHIHPMRALFVIPTQPPPTLTEPDDFPKDLVQFTATCLTKAHDKRKTSEEMLKHPFIEKTVRRLQKEHGVSPIMEKLVRKALPAIQEFRNLDSDDSDDEEAYEEATFDPREEERVKANLAEQERKDKADREKVQLQQAERKEAERKEAARKAAEATSQVRRHASSADVPVRGSDGPHKLPLIRPGTLAKKNIKKERQTLKAGNAPVNPEGFIPKGQQNNMEFEDVKKMLTPDEATGGTEQELRDTFGATVMTKEFIHLLKKSKEKEPDLFDILNSVTDPEEAMEMAVAVLKLAVGQKPVLLRELDGEDDDR</sequence>
<accession>A0ABP0JBB6</accession>